<name>X1CYR1_9ZZZZ</name>
<feature type="region of interest" description="Disordered" evidence="1">
    <location>
        <begin position="1"/>
        <end position="21"/>
    </location>
</feature>
<evidence type="ECO:0000313" key="2">
    <source>
        <dbReference type="EMBL" id="GAH01180.1"/>
    </source>
</evidence>
<evidence type="ECO:0000256" key="1">
    <source>
        <dbReference type="SAM" id="MobiDB-lite"/>
    </source>
</evidence>
<accession>X1CYR1</accession>
<proteinExistence type="predicted"/>
<organism evidence="2">
    <name type="scientific">marine sediment metagenome</name>
    <dbReference type="NCBI Taxonomy" id="412755"/>
    <lineage>
        <taxon>unclassified sequences</taxon>
        <taxon>metagenomes</taxon>
        <taxon>ecological metagenomes</taxon>
    </lineage>
</organism>
<reference evidence="2" key="1">
    <citation type="journal article" date="2014" name="Front. Microbiol.">
        <title>High frequency of phylogenetically diverse reductive dehalogenase-homologous genes in deep subseafloor sedimentary metagenomes.</title>
        <authorList>
            <person name="Kawai M."/>
            <person name="Futagami T."/>
            <person name="Toyoda A."/>
            <person name="Takaki Y."/>
            <person name="Nishi S."/>
            <person name="Hori S."/>
            <person name="Arai W."/>
            <person name="Tsubouchi T."/>
            <person name="Morono Y."/>
            <person name="Uchiyama I."/>
            <person name="Ito T."/>
            <person name="Fujiyama A."/>
            <person name="Inagaki F."/>
            <person name="Takami H."/>
        </authorList>
    </citation>
    <scope>NUCLEOTIDE SEQUENCE</scope>
    <source>
        <strain evidence="2">Expedition CK06-06</strain>
    </source>
</reference>
<comment type="caution">
    <text evidence="2">The sequence shown here is derived from an EMBL/GenBank/DDBJ whole genome shotgun (WGS) entry which is preliminary data.</text>
</comment>
<dbReference type="AlphaFoldDB" id="X1CYR1"/>
<protein>
    <submittedName>
        <fullName evidence="2">Uncharacterized protein</fullName>
    </submittedName>
</protein>
<dbReference type="EMBL" id="BART01022824">
    <property type="protein sequence ID" value="GAH01180.1"/>
    <property type="molecule type" value="Genomic_DNA"/>
</dbReference>
<sequence length="47" mass="5548">MIDTMAEQLNPKFQEELKTSGKEYEEKKVGTTEDIYKILRRKEKSLA</sequence>
<gene>
    <name evidence="2" type="ORF">S01H4_41698</name>
</gene>